<protein>
    <submittedName>
        <fullName evidence="3">Exonuclease III</fullName>
    </submittedName>
</protein>
<dbReference type="GO" id="GO:0004527">
    <property type="term" value="F:exonuclease activity"/>
    <property type="evidence" value="ECO:0007669"/>
    <property type="project" value="UniProtKB-KW"/>
</dbReference>
<accession>A0A1M7F8J7</accession>
<name>A0A1M7F8J7_9BACT</name>
<sequence length="339" mass="37648">MKLFTSLALLLLALTATAQKKQLSVLQLNIWQEGTIVPGGYDAIVAEIDRLQPDIVTLSEVRNYNNTRFCDRIVAALAVKGKQYYSFFSNGAGVMSRTPITDSSTVFEGQGEIYKLITKVAGREIAVYSAHLDYLNYAVYLPRGYDGVTWKKLPAPVTNMDTIMTSNLASSRDEAIAAFLKAAAADKQAGRLIFLGGDFNEASHLDWTAATSNLFDHHGVTANWTSSTMLYQQGFKDSFRELYPNPVTHPGFTFPADNTAVPVSKLAWAPDADERERIDFIYYYPDKKLKVLKSNVVGPAGSIIRNQRARETGKDVFIEPSSIWPTDHKGLLTVFEVRK</sequence>
<evidence type="ECO:0000313" key="4">
    <source>
        <dbReference type="Proteomes" id="UP000184420"/>
    </source>
</evidence>
<dbReference type="SUPFAM" id="SSF56219">
    <property type="entry name" value="DNase I-like"/>
    <property type="match status" value="1"/>
</dbReference>
<dbReference type="InterPro" id="IPR005135">
    <property type="entry name" value="Endo/exonuclease/phosphatase"/>
</dbReference>
<organism evidence="3 4">
    <name type="scientific">Chitinophaga jiangningensis</name>
    <dbReference type="NCBI Taxonomy" id="1419482"/>
    <lineage>
        <taxon>Bacteria</taxon>
        <taxon>Pseudomonadati</taxon>
        <taxon>Bacteroidota</taxon>
        <taxon>Chitinophagia</taxon>
        <taxon>Chitinophagales</taxon>
        <taxon>Chitinophagaceae</taxon>
        <taxon>Chitinophaga</taxon>
    </lineage>
</organism>
<keyword evidence="3" id="KW-0540">Nuclease</keyword>
<dbReference type="EMBL" id="FRBL01000006">
    <property type="protein sequence ID" value="SHM00371.1"/>
    <property type="molecule type" value="Genomic_DNA"/>
</dbReference>
<dbReference type="PANTHER" id="PTHR41349:SF1">
    <property type="entry name" value="PROTEIN CBG08683"/>
    <property type="match status" value="1"/>
</dbReference>
<keyword evidence="4" id="KW-1185">Reference proteome</keyword>
<evidence type="ECO:0000313" key="3">
    <source>
        <dbReference type="EMBL" id="SHM00371.1"/>
    </source>
</evidence>
<proteinExistence type="predicted"/>
<dbReference type="Pfam" id="PF03372">
    <property type="entry name" value="Exo_endo_phos"/>
    <property type="match status" value="1"/>
</dbReference>
<dbReference type="PANTHER" id="PTHR41349">
    <property type="match status" value="1"/>
</dbReference>
<dbReference type="RefSeq" id="WP_073082867.1">
    <property type="nucleotide sequence ID" value="NZ_FRBL01000006.1"/>
</dbReference>
<keyword evidence="3" id="KW-0378">Hydrolase</keyword>
<dbReference type="STRING" id="1419482.SAMN05444266_10638"/>
<feature type="domain" description="Endonuclease/exonuclease/phosphatase" evidence="2">
    <location>
        <begin position="38"/>
        <end position="328"/>
    </location>
</feature>
<gene>
    <name evidence="3" type="ORF">SAMN05444266_10638</name>
</gene>
<keyword evidence="1" id="KW-0732">Signal</keyword>
<dbReference type="Proteomes" id="UP000184420">
    <property type="component" value="Unassembled WGS sequence"/>
</dbReference>
<keyword evidence="3" id="KW-0269">Exonuclease</keyword>
<feature type="signal peptide" evidence="1">
    <location>
        <begin position="1"/>
        <end position="18"/>
    </location>
</feature>
<evidence type="ECO:0000259" key="2">
    <source>
        <dbReference type="Pfam" id="PF03372"/>
    </source>
</evidence>
<dbReference type="Gene3D" id="3.60.10.10">
    <property type="entry name" value="Endonuclease/exonuclease/phosphatase"/>
    <property type="match status" value="1"/>
</dbReference>
<dbReference type="OrthoDB" id="9794261at2"/>
<evidence type="ECO:0000256" key="1">
    <source>
        <dbReference type="SAM" id="SignalP"/>
    </source>
</evidence>
<dbReference type="AlphaFoldDB" id="A0A1M7F8J7"/>
<reference evidence="3 4" key="1">
    <citation type="submission" date="2016-11" db="EMBL/GenBank/DDBJ databases">
        <authorList>
            <person name="Jaros S."/>
            <person name="Januszkiewicz K."/>
            <person name="Wedrychowicz H."/>
        </authorList>
    </citation>
    <scope>NUCLEOTIDE SEQUENCE [LARGE SCALE GENOMIC DNA]</scope>
    <source>
        <strain evidence="3 4">DSM 27406</strain>
    </source>
</reference>
<dbReference type="InterPro" id="IPR036691">
    <property type="entry name" value="Endo/exonu/phosph_ase_sf"/>
</dbReference>
<feature type="chain" id="PRO_5012455256" evidence="1">
    <location>
        <begin position="19"/>
        <end position="339"/>
    </location>
</feature>